<evidence type="ECO:0000256" key="1">
    <source>
        <dbReference type="ARBA" id="ARBA00022448"/>
    </source>
</evidence>
<dbReference type="InterPro" id="IPR003188">
    <property type="entry name" value="PTS_IIA_lac/cel"/>
</dbReference>
<feature type="modified residue" description="Phosphohistidine; by HPr" evidence="7">
    <location>
        <position position="76"/>
    </location>
</feature>
<dbReference type="EMBL" id="QRWX01000003">
    <property type="protein sequence ID" value="RGT54920.1"/>
    <property type="molecule type" value="Genomic_DNA"/>
</dbReference>
<comment type="caution">
    <text evidence="8">The sequence shown here is derived from an EMBL/GenBank/DDBJ whole genome shotgun (WGS) entry which is preliminary data.</text>
</comment>
<name>A0A412PCL5_9FIRM</name>
<evidence type="ECO:0000256" key="6">
    <source>
        <dbReference type="PIRSR" id="PIRSR000699-2"/>
    </source>
</evidence>
<dbReference type="PANTHER" id="PTHR34382">
    <property type="entry name" value="PTS SYSTEM N,N'-DIACETYLCHITOBIOSE-SPECIFIC EIIA COMPONENT"/>
    <property type="match status" value="1"/>
</dbReference>
<evidence type="ECO:0000313" key="9">
    <source>
        <dbReference type="Proteomes" id="UP000284731"/>
    </source>
</evidence>
<dbReference type="Pfam" id="PF02255">
    <property type="entry name" value="PTS_IIA"/>
    <property type="match status" value="1"/>
</dbReference>
<reference evidence="8 9" key="1">
    <citation type="submission" date="2018-08" db="EMBL/GenBank/DDBJ databases">
        <title>A genome reference for cultivated species of the human gut microbiota.</title>
        <authorList>
            <person name="Zou Y."/>
            <person name="Xue W."/>
            <person name="Luo G."/>
        </authorList>
    </citation>
    <scope>NUCLEOTIDE SEQUENCE [LARGE SCALE GENOMIC DNA]</scope>
    <source>
        <strain evidence="8 9">AF18-46</strain>
    </source>
</reference>
<proteinExistence type="predicted"/>
<dbReference type="PROSITE" id="PS51095">
    <property type="entry name" value="PTS_EIIA_TYPE_3"/>
    <property type="match status" value="1"/>
</dbReference>
<dbReference type="GO" id="GO:0046872">
    <property type="term" value="F:metal ion binding"/>
    <property type="evidence" value="ECO:0007669"/>
    <property type="project" value="UniProtKB-KW"/>
</dbReference>
<dbReference type="PIRSF" id="PIRSF000699">
    <property type="entry name" value="PTS_IILac_III"/>
    <property type="match status" value="1"/>
</dbReference>
<evidence type="ECO:0000256" key="5">
    <source>
        <dbReference type="PIRSR" id="PIRSR000699-1"/>
    </source>
</evidence>
<gene>
    <name evidence="8" type="ORF">DWX20_07050</name>
</gene>
<dbReference type="AlphaFoldDB" id="A0A412PCL5"/>
<dbReference type="PANTHER" id="PTHR34382:SF7">
    <property type="entry name" value="PTS SYSTEM N,N'-DIACETYLCHITOBIOSE-SPECIFIC EIIA COMPONENT"/>
    <property type="match status" value="1"/>
</dbReference>
<keyword evidence="4" id="KW-0598">Phosphotransferase system</keyword>
<feature type="binding site" evidence="6">
    <location>
        <position position="79"/>
    </location>
    <ligand>
        <name>Mg(2+)</name>
        <dbReference type="ChEBI" id="CHEBI:18420"/>
        <note>ligand shared between all trimeric partners</note>
    </ligand>
</feature>
<comment type="cofactor">
    <cofactor evidence="6">
        <name>Mg(2+)</name>
        <dbReference type="ChEBI" id="CHEBI:18420"/>
    </cofactor>
    <text evidence="6">Binds 1 Mg(2+) ion per trimer.</text>
</comment>
<dbReference type="Gene3D" id="1.20.58.80">
    <property type="entry name" value="Phosphotransferase system, lactose/cellobiose-type IIA subunit"/>
    <property type="match status" value="1"/>
</dbReference>
<dbReference type="RefSeq" id="WP_118764982.1">
    <property type="nucleotide sequence ID" value="NZ_CABJCF010000003.1"/>
</dbReference>
<dbReference type="InterPro" id="IPR036542">
    <property type="entry name" value="PTS_IIA_lac/cel_sf"/>
</dbReference>
<evidence type="ECO:0000256" key="3">
    <source>
        <dbReference type="ARBA" id="ARBA00022679"/>
    </source>
</evidence>
<keyword evidence="6" id="KW-0460">Magnesium</keyword>
<feature type="active site" description="Tele-phosphohistidine intermediate" evidence="5">
    <location>
        <position position="76"/>
    </location>
</feature>
<dbReference type="SUPFAM" id="SSF46973">
    <property type="entry name" value="Enzyme IIa from lactose specific PTS, IIa-lac"/>
    <property type="match status" value="1"/>
</dbReference>
<evidence type="ECO:0000313" key="8">
    <source>
        <dbReference type="EMBL" id="RGT54920.1"/>
    </source>
</evidence>
<evidence type="ECO:0000256" key="2">
    <source>
        <dbReference type="ARBA" id="ARBA00022597"/>
    </source>
</evidence>
<sequence>MEGLELICFKIIASVGEARNSLLNAYRHAKRKNVEEAKKCMQEAEDFFNKAHQAHAELITQEASGENISVNLLLVHAEDQLMSIETLKIIVEEEILFAEGL</sequence>
<keyword evidence="3" id="KW-0808">Transferase</keyword>
<evidence type="ECO:0000256" key="7">
    <source>
        <dbReference type="PROSITE-ProRule" id="PRU00418"/>
    </source>
</evidence>
<dbReference type="GO" id="GO:0009401">
    <property type="term" value="P:phosphoenolpyruvate-dependent sugar phosphotransferase system"/>
    <property type="evidence" value="ECO:0007669"/>
    <property type="project" value="UniProtKB-KW"/>
</dbReference>
<accession>A0A412PCL5</accession>
<protein>
    <submittedName>
        <fullName evidence="8">PTS lactose/cellobiose transporter subunit IIA</fullName>
    </submittedName>
</protein>
<organism evidence="8 9">
    <name type="scientific">Solobacterium moorei</name>
    <dbReference type="NCBI Taxonomy" id="102148"/>
    <lineage>
        <taxon>Bacteria</taxon>
        <taxon>Bacillati</taxon>
        <taxon>Bacillota</taxon>
        <taxon>Erysipelotrichia</taxon>
        <taxon>Erysipelotrichales</taxon>
        <taxon>Erysipelotrichaceae</taxon>
        <taxon>Solobacterium</taxon>
    </lineage>
</organism>
<evidence type="ECO:0000256" key="4">
    <source>
        <dbReference type="ARBA" id="ARBA00022683"/>
    </source>
</evidence>
<dbReference type="GO" id="GO:0016740">
    <property type="term" value="F:transferase activity"/>
    <property type="evidence" value="ECO:0007669"/>
    <property type="project" value="UniProtKB-KW"/>
</dbReference>
<keyword evidence="6" id="KW-0479">Metal-binding</keyword>
<keyword evidence="2" id="KW-0762">Sugar transport</keyword>
<keyword evidence="1" id="KW-0813">Transport</keyword>
<dbReference type="Proteomes" id="UP000284731">
    <property type="component" value="Unassembled WGS sequence"/>
</dbReference>